<name>A0A3D8YCV6_9BACT</name>
<gene>
    <name evidence="2" type="ORF">DSL64_11980</name>
</gene>
<organism evidence="2 3">
    <name type="scientific">Dyadobacter luteus</name>
    <dbReference type="NCBI Taxonomy" id="2259619"/>
    <lineage>
        <taxon>Bacteria</taxon>
        <taxon>Pseudomonadati</taxon>
        <taxon>Bacteroidota</taxon>
        <taxon>Cytophagia</taxon>
        <taxon>Cytophagales</taxon>
        <taxon>Spirosomataceae</taxon>
        <taxon>Dyadobacter</taxon>
    </lineage>
</organism>
<protein>
    <submittedName>
        <fullName evidence="2">FeoB-associated Cys-rich membrane protein</fullName>
    </submittedName>
</protein>
<proteinExistence type="predicted"/>
<accession>A0A3D8YCV6</accession>
<dbReference type="Pfam" id="PF12669">
    <property type="entry name" value="FeoB_associated"/>
    <property type="match status" value="1"/>
</dbReference>
<feature type="transmembrane region" description="Helical" evidence="1">
    <location>
        <begin position="6"/>
        <end position="24"/>
    </location>
</feature>
<dbReference type="RefSeq" id="WP_115831126.1">
    <property type="nucleotide sequence ID" value="NZ_QNUL01000007.1"/>
</dbReference>
<keyword evidence="1" id="KW-0472">Membrane</keyword>
<keyword evidence="3" id="KW-1185">Reference proteome</keyword>
<evidence type="ECO:0000256" key="1">
    <source>
        <dbReference type="SAM" id="Phobius"/>
    </source>
</evidence>
<dbReference type="EMBL" id="QNUL01000007">
    <property type="protein sequence ID" value="REA61673.1"/>
    <property type="molecule type" value="Genomic_DNA"/>
</dbReference>
<keyword evidence="1" id="KW-1133">Transmembrane helix</keyword>
<sequence>MGIQEIIVLLLFAVAAGFMGWKFYKSFNLKKGGGCDKGCGCK</sequence>
<evidence type="ECO:0000313" key="2">
    <source>
        <dbReference type="EMBL" id="REA61673.1"/>
    </source>
</evidence>
<keyword evidence="1" id="KW-0812">Transmembrane</keyword>
<dbReference type="AlphaFoldDB" id="A0A3D8YCV6"/>
<reference evidence="2 3" key="1">
    <citation type="submission" date="2018-07" db="EMBL/GenBank/DDBJ databases">
        <title>Dyadobacter roseus sp. nov., isolated from rose rhizosphere soil.</title>
        <authorList>
            <person name="Chen L."/>
        </authorList>
    </citation>
    <scope>NUCLEOTIDE SEQUENCE [LARGE SCALE GENOMIC DNA]</scope>
    <source>
        <strain evidence="2 3">RS19</strain>
    </source>
</reference>
<comment type="caution">
    <text evidence="2">The sequence shown here is derived from an EMBL/GenBank/DDBJ whole genome shotgun (WGS) entry which is preliminary data.</text>
</comment>
<dbReference type="Proteomes" id="UP000256373">
    <property type="component" value="Unassembled WGS sequence"/>
</dbReference>
<evidence type="ECO:0000313" key="3">
    <source>
        <dbReference type="Proteomes" id="UP000256373"/>
    </source>
</evidence>